<dbReference type="AlphaFoldDB" id="A0A7I9XZ61"/>
<dbReference type="PANTHER" id="PTHR43252">
    <property type="entry name" value="TRANSCRIPTIONAL REGULATOR YQJI"/>
    <property type="match status" value="1"/>
</dbReference>
<accession>A0A7I9XZ61</accession>
<dbReference type="RefSeq" id="WP_163757567.1">
    <property type="nucleotide sequence ID" value="NZ_BLKW01000004.1"/>
</dbReference>
<comment type="caution">
    <text evidence="2">The sequence shown here is derived from an EMBL/GenBank/DDBJ whole genome shotgun (WGS) entry which is preliminary data.</text>
</comment>
<dbReference type="Pfam" id="PF03551">
    <property type="entry name" value="PadR"/>
    <property type="match status" value="1"/>
</dbReference>
<keyword evidence="3" id="KW-1185">Reference proteome</keyword>
<name>A0A7I9XZ61_9MYCO</name>
<reference evidence="2 3" key="1">
    <citation type="journal article" date="2019" name="Emerg. Microbes Infect.">
        <title>Comprehensive subspecies identification of 175 nontuberculous mycobacteria species based on 7547 genomic profiles.</title>
        <authorList>
            <person name="Matsumoto Y."/>
            <person name="Kinjo T."/>
            <person name="Motooka D."/>
            <person name="Nabeya D."/>
            <person name="Jung N."/>
            <person name="Uechi K."/>
            <person name="Horii T."/>
            <person name="Iida T."/>
            <person name="Fujita J."/>
            <person name="Nakamura S."/>
        </authorList>
    </citation>
    <scope>NUCLEOTIDE SEQUENCE [LARGE SCALE GENOMIC DNA]</scope>
    <source>
        <strain evidence="2 3">JCM 17322</strain>
    </source>
</reference>
<organism evidence="2 3">
    <name type="scientific">Mycobacterium botniense</name>
    <dbReference type="NCBI Taxonomy" id="84962"/>
    <lineage>
        <taxon>Bacteria</taxon>
        <taxon>Bacillati</taxon>
        <taxon>Actinomycetota</taxon>
        <taxon>Actinomycetes</taxon>
        <taxon>Mycobacteriales</taxon>
        <taxon>Mycobacteriaceae</taxon>
        <taxon>Mycobacterium</taxon>
    </lineage>
</organism>
<evidence type="ECO:0000259" key="1">
    <source>
        <dbReference type="Pfam" id="PF03551"/>
    </source>
</evidence>
<dbReference type="Proteomes" id="UP000465361">
    <property type="component" value="Unassembled WGS sequence"/>
</dbReference>
<protein>
    <submittedName>
        <fullName evidence="2">PadR family transcriptional regulator</fullName>
    </submittedName>
</protein>
<dbReference type="InterPro" id="IPR036388">
    <property type="entry name" value="WH-like_DNA-bd_sf"/>
</dbReference>
<dbReference type="Gene3D" id="1.10.10.10">
    <property type="entry name" value="Winged helix-like DNA-binding domain superfamily/Winged helix DNA-binding domain"/>
    <property type="match status" value="1"/>
</dbReference>
<sequence length="200" mass="22065">MAHQLTSLGISVLALLRERPMHGYEMLQTLSDRQADRIVRVRPGSLYHTVERLTGQRLIRRAARGRDGNRPERVVYEITDAGVEALAERVRELVATPVNEYPQFTVALAEIDNLDPDSAVHALDSRVVALEAGVAEMTAQRNAGIAPGLSPIVLEYLLAITQAEVTWLRQCATSLRSGRWSWPATARPETVTDSGSEVQT</sequence>
<feature type="domain" description="Transcription regulator PadR N-terminal" evidence="1">
    <location>
        <begin position="12"/>
        <end position="88"/>
    </location>
</feature>
<evidence type="ECO:0000313" key="2">
    <source>
        <dbReference type="EMBL" id="GFG75079.1"/>
    </source>
</evidence>
<dbReference type="EMBL" id="BLKW01000004">
    <property type="protein sequence ID" value="GFG75079.1"/>
    <property type="molecule type" value="Genomic_DNA"/>
</dbReference>
<dbReference type="SUPFAM" id="SSF46785">
    <property type="entry name" value="Winged helix' DNA-binding domain"/>
    <property type="match status" value="1"/>
</dbReference>
<dbReference type="InterPro" id="IPR005149">
    <property type="entry name" value="Tscrpt_reg_PadR_N"/>
</dbReference>
<gene>
    <name evidence="2" type="ORF">MBOT_24440</name>
</gene>
<dbReference type="InterPro" id="IPR036390">
    <property type="entry name" value="WH_DNA-bd_sf"/>
</dbReference>
<evidence type="ECO:0000313" key="3">
    <source>
        <dbReference type="Proteomes" id="UP000465361"/>
    </source>
</evidence>
<proteinExistence type="predicted"/>
<dbReference type="PANTHER" id="PTHR43252:SF2">
    <property type="entry name" value="TRANSCRIPTION REGULATOR, PADR-LIKE FAMILY"/>
    <property type="match status" value="1"/>
</dbReference>